<accession>A0A218XWG4</accession>
<reference evidence="2" key="1">
    <citation type="journal article" date="2017" name="Plant J.">
        <title>The pomegranate (Punica granatum L.) genome and the genomics of punicalagin biosynthesis.</title>
        <authorList>
            <person name="Qin G."/>
            <person name="Xu C."/>
            <person name="Ming R."/>
            <person name="Tang H."/>
            <person name="Guyot R."/>
            <person name="Kramer E.M."/>
            <person name="Hu Y."/>
            <person name="Yi X."/>
            <person name="Qi Y."/>
            <person name="Xu X."/>
            <person name="Gao Z."/>
            <person name="Pan H."/>
            <person name="Jian J."/>
            <person name="Tian Y."/>
            <person name="Yue Z."/>
            <person name="Xu Y."/>
        </authorList>
    </citation>
    <scope>NUCLEOTIDE SEQUENCE [LARGE SCALE GENOMIC DNA]</scope>
    <source>
        <strain evidence="2">cv. Dabenzi</strain>
    </source>
</reference>
<dbReference type="Proteomes" id="UP000197138">
    <property type="component" value="Unassembled WGS sequence"/>
</dbReference>
<proteinExistence type="predicted"/>
<sequence length="154" mass="16888">MSSERKIRLEMGPFVVGMVGIHSGYQDEFRKASGTCCLVLVTLGCVQTCFQARRGKHLHRLAAHYGKLSRGIPVPPLSRFFPALPQVIGGTFDIPSTEYDDSSSDTAKALFALPAVYAITEETSPRVHIRIAQEDEELANWTSVPCYSAMVANV</sequence>
<evidence type="ECO:0000313" key="2">
    <source>
        <dbReference type="Proteomes" id="UP000197138"/>
    </source>
</evidence>
<gene>
    <name evidence="1" type="ORF">CDL15_Pgr026291</name>
</gene>
<comment type="caution">
    <text evidence="1">The sequence shown here is derived from an EMBL/GenBank/DDBJ whole genome shotgun (WGS) entry which is preliminary data.</text>
</comment>
<protein>
    <submittedName>
        <fullName evidence="1">Uncharacterized protein</fullName>
    </submittedName>
</protein>
<evidence type="ECO:0000313" key="1">
    <source>
        <dbReference type="EMBL" id="OWM89128.1"/>
    </source>
</evidence>
<name>A0A218XWG4_PUNGR</name>
<dbReference type="EMBL" id="MTKT01000676">
    <property type="protein sequence ID" value="OWM89128.1"/>
    <property type="molecule type" value="Genomic_DNA"/>
</dbReference>
<dbReference type="AlphaFoldDB" id="A0A218XWG4"/>
<organism evidence="1 2">
    <name type="scientific">Punica granatum</name>
    <name type="common">Pomegranate</name>
    <dbReference type="NCBI Taxonomy" id="22663"/>
    <lineage>
        <taxon>Eukaryota</taxon>
        <taxon>Viridiplantae</taxon>
        <taxon>Streptophyta</taxon>
        <taxon>Embryophyta</taxon>
        <taxon>Tracheophyta</taxon>
        <taxon>Spermatophyta</taxon>
        <taxon>Magnoliopsida</taxon>
        <taxon>eudicotyledons</taxon>
        <taxon>Gunneridae</taxon>
        <taxon>Pentapetalae</taxon>
        <taxon>rosids</taxon>
        <taxon>malvids</taxon>
        <taxon>Myrtales</taxon>
        <taxon>Lythraceae</taxon>
        <taxon>Punica</taxon>
    </lineage>
</organism>